<gene>
    <name evidence="2" type="ORF">A9F13_21g00572</name>
</gene>
<organism evidence="2 3">
    <name type="scientific">Clavispora lusitaniae</name>
    <name type="common">Candida lusitaniae</name>
    <dbReference type="NCBI Taxonomy" id="36911"/>
    <lineage>
        <taxon>Eukaryota</taxon>
        <taxon>Fungi</taxon>
        <taxon>Dikarya</taxon>
        <taxon>Ascomycota</taxon>
        <taxon>Saccharomycotina</taxon>
        <taxon>Pichiomycetes</taxon>
        <taxon>Metschnikowiaceae</taxon>
        <taxon>Clavispora</taxon>
    </lineage>
</organism>
<dbReference type="GO" id="GO:0030686">
    <property type="term" value="C:90S preribosome"/>
    <property type="evidence" value="ECO:0007669"/>
    <property type="project" value="InterPro"/>
</dbReference>
<dbReference type="Pfam" id="PF10863">
    <property type="entry name" value="NOP19"/>
    <property type="match status" value="1"/>
</dbReference>
<dbReference type="EMBL" id="LYUB02000021">
    <property type="protein sequence ID" value="OVF06230.1"/>
    <property type="molecule type" value="Genomic_DNA"/>
</dbReference>
<proteinExistence type="predicted"/>
<feature type="compositionally biased region" description="Basic and acidic residues" evidence="1">
    <location>
        <begin position="109"/>
        <end position="131"/>
    </location>
</feature>
<reference evidence="2 3" key="1">
    <citation type="submission" date="2017-04" db="EMBL/GenBank/DDBJ databases">
        <title>Draft genome of the yeast Clavispora lusitaniae type strain CBS 6936.</title>
        <authorList>
            <person name="Durrens P."/>
            <person name="Klopp C."/>
            <person name="Biteau N."/>
            <person name="Fitton-Ouhabi V."/>
            <person name="Dementhon K."/>
            <person name="Accoceberry I."/>
            <person name="Sherman D.J."/>
            <person name="Noel T."/>
        </authorList>
    </citation>
    <scope>NUCLEOTIDE SEQUENCE [LARGE SCALE GENOMIC DNA]</scope>
    <source>
        <strain evidence="2 3">CBS 6936</strain>
    </source>
</reference>
<dbReference type="KEGG" id="clus:A9F13_21g00572"/>
<feature type="compositionally biased region" description="Basic residues" evidence="1">
    <location>
        <begin position="157"/>
        <end position="167"/>
    </location>
</feature>
<dbReference type="GO" id="GO:0042274">
    <property type="term" value="P:ribosomal small subunit biogenesis"/>
    <property type="evidence" value="ECO:0007669"/>
    <property type="project" value="InterPro"/>
</dbReference>
<evidence type="ECO:0000256" key="1">
    <source>
        <dbReference type="SAM" id="MobiDB-lite"/>
    </source>
</evidence>
<sequence>MSKVNRRKEIKEKEAFQLKFQLALSRNNKAVLNWLPKNEGTSAAEISASDRQEFLNLPIVPAGSSLSHLEKSEEYTVGSFLQTEGPPAKRTQPENRTGSKAMTALMNKMRGESRRKEPVKKPQRRMIDEVKKKKKVIESAEPDSDEEESKSAQITRKQTKVLKGRPF</sequence>
<comment type="caution">
    <text evidence="2">The sequence shown here is derived from an EMBL/GenBank/DDBJ whole genome shotgun (WGS) entry which is preliminary data.</text>
</comment>
<name>A0AA91PWC9_CLALS</name>
<accession>A0AA91PWC9</accession>
<feature type="region of interest" description="Disordered" evidence="1">
    <location>
        <begin position="78"/>
        <end position="167"/>
    </location>
</feature>
<dbReference type="AlphaFoldDB" id="A0AA91PWC9"/>
<dbReference type="Proteomes" id="UP000195602">
    <property type="component" value="Unassembled WGS sequence"/>
</dbReference>
<evidence type="ECO:0000313" key="3">
    <source>
        <dbReference type="Proteomes" id="UP000195602"/>
    </source>
</evidence>
<protein>
    <submittedName>
        <fullName evidence="2">Nucleolar protein</fullName>
    </submittedName>
</protein>
<evidence type="ECO:0000313" key="2">
    <source>
        <dbReference type="EMBL" id="OVF06230.1"/>
    </source>
</evidence>
<dbReference type="InterPro" id="IPR022592">
    <property type="entry name" value="Nucleolar_19"/>
</dbReference>